<evidence type="ECO:0000313" key="2">
    <source>
        <dbReference type="Proteomes" id="UP000694941"/>
    </source>
</evidence>
<organism evidence="2 3">
    <name type="scientific">Limulus polyphemus</name>
    <name type="common">Atlantic horseshoe crab</name>
    <dbReference type="NCBI Taxonomy" id="6850"/>
    <lineage>
        <taxon>Eukaryota</taxon>
        <taxon>Metazoa</taxon>
        <taxon>Ecdysozoa</taxon>
        <taxon>Arthropoda</taxon>
        <taxon>Chelicerata</taxon>
        <taxon>Merostomata</taxon>
        <taxon>Xiphosura</taxon>
        <taxon>Limulidae</taxon>
        <taxon>Limulus</taxon>
    </lineage>
</organism>
<accession>A0ABM1RZF6</accession>
<evidence type="ECO:0000313" key="3">
    <source>
        <dbReference type="RefSeq" id="XP_022236761.1"/>
    </source>
</evidence>
<dbReference type="RefSeq" id="XP_022236761.1">
    <property type="nucleotide sequence ID" value="XM_022381053.1"/>
</dbReference>
<evidence type="ECO:0000256" key="1">
    <source>
        <dbReference type="SAM" id="MobiDB-lite"/>
    </source>
</evidence>
<sequence>MTSAVASALASGTRAEEMDIYLNSVAIKREPEELTDSLSLVNRIKSNSLSSTDSIKHDHRKSVPPSLISSLSNGDTALSPGYPSPTQTSTAIPVLVQVKQESPSPLAMTSQSSDLKSPGQAIDLVTVAGDTSPDISKGREIDTCSPQPTVTSLQAAAVVTQPYNSVQVFSDIPSTQSSYEPLGVGQYSILANAVVTVPQYVTQSSLVNRTAGSTIYTLTAADHYRDLYAYIGTPVTEQYQTGRQQIASYPDTVESVALVDRFIRQNSNYKTVHGLTADLPSPDSGIGEATITPRDGAGLPQVSVFVFFLFLLHESLL</sequence>
<feature type="compositionally biased region" description="Polar residues" evidence="1">
    <location>
        <begin position="67"/>
        <end position="76"/>
    </location>
</feature>
<reference evidence="3" key="1">
    <citation type="submission" date="2025-08" db="UniProtKB">
        <authorList>
            <consortium name="RefSeq"/>
        </authorList>
    </citation>
    <scope>IDENTIFICATION</scope>
    <source>
        <tissue evidence="3">Muscle</tissue>
    </source>
</reference>
<dbReference type="Proteomes" id="UP000694941">
    <property type="component" value="Unplaced"/>
</dbReference>
<dbReference type="GeneID" id="111084299"/>
<name>A0ABM1RZF6_LIMPO</name>
<proteinExistence type="predicted"/>
<keyword evidence="2" id="KW-1185">Reference proteome</keyword>
<protein>
    <submittedName>
        <fullName evidence="3">Uncharacterized protein LOC111084299</fullName>
    </submittedName>
</protein>
<gene>
    <name evidence="3" type="primary">LOC111084299</name>
</gene>
<feature type="non-terminal residue" evidence="3">
    <location>
        <position position="317"/>
    </location>
</feature>
<feature type="region of interest" description="Disordered" evidence="1">
    <location>
        <begin position="50"/>
        <end position="86"/>
    </location>
</feature>